<evidence type="ECO:0000256" key="4">
    <source>
        <dbReference type="SAM" id="SignalP"/>
    </source>
</evidence>
<evidence type="ECO:0000313" key="7">
    <source>
        <dbReference type="Proteomes" id="UP001298753"/>
    </source>
</evidence>
<proteinExistence type="inferred from homology"/>
<reference evidence="6 7" key="1">
    <citation type="submission" date="2021-10" db="EMBL/GenBank/DDBJ databases">
        <title>Anaerobic single-cell dispensing facilitates the cultivation of human gut bacteria.</title>
        <authorList>
            <person name="Afrizal A."/>
        </authorList>
    </citation>
    <scope>NUCLEOTIDE SEQUENCE [LARGE SCALE GENOMIC DNA]</scope>
    <source>
        <strain evidence="6 7">CLA-AA-H270</strain>
    </source>
</reference>
<dbReference type="Gene3D" id="3.40.50.2300">
    <property type="match status" value="2"/>
</dbReference>
<evidence type="ECO:0000256" key="1">
    <source>
        <dbReference type="ARBA" id="ARBA00004196"/>
    </source>
</evidence>
<feature type="signal peptide" evidence="4">
    <location>
        <begin position="1"/>
        <end position="25"/>
    </location>
</feature>
<dbReference type="InterPro" id="IPR025997">
    <property type="entry name" value="SBP_2_dom"/>
</dbReference>
<evidence type="ECO:0000259" key="5">
    <source>
        <dbReference type="Pfam" id="PF13407"/>
    </source>
</evidence>
<dbReference type="GeneID" id="98659842"/>
<evidence type="ECO:0000256" key="2">
    <source>
        <dbReference type="ARBA" id="ARBA00007639"/>
    </source>
</evidence>
<organism evidence="6 7">
    <name type="scientific">Agathobaculum butyriciproducens</name>
    <dbReference type="NCBI Taxonomy" id="1628085"/>
    <lineage>
        <taxon>Bacteria</taxon>
        <taxon>Bacillati</taxon>
        <taxon>Bacillota</taxon>
        <taxon>Clostridia</taxon>
        <taxon>Eubacteriales</taxon>
        <taxon>Butyricicoccaceae</taxon>
        <taxon>Agathobaculum</taxon>
    </lineage>
</organism>
<dbReference type="GO" id="GO:0030313">
    <property type="term" value="C:cell envelope"/>
    <property type="evidence" value="ECO:0007669"/>
    <property type="project" value="UniProtKB-SubCell"/>
</dbReference>
<protein>
    <submittedName>
        <fullName evidence="6">Substrate-binding domain-containing protein</fullName>
    </submittedName>
</protein>
<evidence type="ECO:0000256" key="3">
    <source>
        <dbReference type="ARBA" id="ARBA00022729"/>
    </source>
</evidence>
<dbReference type="PANTHER" id="PTHR46847:SF3">
    <property type="entry name" value="GALACTOFURANOSE-BINDING PROTEIN YTFQ"/>
    <property type="match status" value="1"/>
</dbReference>
<accession>A0AAW4VW21</accession>
<dbReference type="EMBL" id="JAJEPX010000021">
    <property type="protein sequence ID" value="MCC2177050.1"/>
    <property type="molecule type" value="Genomic_DNA"/>
</dbReference>
<comment type="subcellular location">
    <subcellularLocation>
        <location evidence="1">Cell envelope</location>
    </subcellularLocation>
</comment>
<dbReference type="Proteomes" id="UP001298753">
    <property type="component" value="Unassembled WGS sequence"/>
</dbReference>
<keyword evidence="7" id="KW-1185">Reference proteome</keyword>
<evidence type="ECO:0000313" key="6">
    <source>
        <dbReference type="EMBL" id="MCC2177050.1"/>
    </source>
</evidence>
<feature type="domain" description="Periplasmic binding protein" evidence="5">
    <location>
        <begin position="38"/>
        <end position="291"/>
    </location>
</feature>
<feature type="chain" id="PRO_5043879372" evidence="4">
    <location>
        <begin position="26"/>
        <end position="314"/>
    </location>
</feature>
<comment type="similarity">
    <text evidence="2">Belongs to the bacterial solute-binding protein 2 family.</text>
</comment>
<dbReference type="SUPFAM" id="SSF53822">
    <property type="entry name" value="Periplasmic binding protein-like I"/>
    <property type="match status" value="1"/>
</dbReference>
<dbReference type="PANTHER" id="PTHR46847">
    <property type="entry name" value="D-ALLOSE-BINDING PERIPLASMIC PROTEIN-RELATED"/>
    <property type="match status" value="1"/>
</dbReference>
<dbReference type="Pfam" id="PF13407">
    <property type="entry name" value="Peripla_BP_4"/>
    <property type="match status" value="1"/>
</dbReference>
<dbReference type="RefSeq" id="WP_227600754.1">
    <property type="nucleotide sequence ID" value="NZ_JAJEPX010000021.1"/>
</dbReference>
<dbReference type="InterPro" id="IPR028082">
    <property type="entry name" value="Peripla_BP_I"/>
</dbReference>
<gene>
    <name evidence="6" type="ORF">LKD22_07910</name>
</gene>
<comment type="caution">
    <text evidence="6">The sequence shown here is derived from an EMBL/GenBank/DDBJ whole genome shotgun (WGS) entry which is preliminary data.</text>
</comment>
<dbReference type="GO" id="GO:0030246">
    <property type="term" value="F:carbohydrate binding"/>
    <property type="evidence" value="ECO:0007669"/>
    <property type="project" value="UniProtKB-ARBA"/>
</dbReference>
<sequence>MKRWKGAALLLLCTVALLRLLQGLAQPEKENAHVPVLGIVTTAAEDDRREAQSEALVHAAEEHGFKVLEMPVERTQEAQIEAVRALIVYQVDAIAFTPLVESGWDNVLREAKSASVPLLSIDRAIRGVDDVPLQHIGFDYASLAEQAADALLQQRMPRDGVLELYGTVNASDAREIARGCREALEEQGLTVTYSLCGDGMRSRGCEILEEMEDHLDEIGYIFAQNDAMALGAVDYLHSHGRKPGKDVLICAFGGGAELRALQKKGEVAVIGALDDTQLAELTADAAQRIAKAPWKPYIALADTAVLTEEGTADA</sequence>
<dbReference type="AlphaFoldDB" id="A0AAW4VW21"/>
<name>A0AAW4VW21_9FIRM</name>
<keyword evidence="3 4" id="KW-0732">Signal</keyword>